<gene>
    <name evidence="2" type="ORF">METZ01_LOCUS334759</name>
</gene>
<accession>A0A382QAI4</accession>
<evidence type="ECO:0000256" key="1">
    <source>
        <dbReference type="SAM" id="Phobius"/>
    </source>
</evidence>
<protein>
    <submittedName>
        <fullName evidence="2">Uncharacterized protein</fullName>
    </submittedName>
</protein>
<keyword evidence="1" id="KW-1133">Transmembrane helix</keyword>
<dbReference type="EMBL" id="UINC01112745">
    <property type="protein sequence ID" value="SVC81905.1"/>
    <property type="molecule type" value="Genomic_DNA"/>
</dbReference>
<organism evidence="2">
    <name type="scientific">marine metagenome</name>
    <dbReference type="NCBI Taxonomy" id="408172"/>
    <lineage>
        <taxon>unclassified sequences</taxon>
        <taxon>metagenomes</taxon>
        <taxon>ecological metagenomes</taxon>
    </lineage>
</organism>
<reference evidence="2" key="1">
    <citation type="submission" date="2018-05" db="EMBL/GenBank/DDBJ databases">
        <authorList>
            <person name="Lanie J.A."/>
            <person name="Ng W.-L."/>
            <person name="Kazmierczak K.M."/>
            <person name="Andrzejewski T.M."/>
            <person name="Davidsen T.M."/>
            <person name="Wayne K.J."/>
            <person name="Tettelin H."/>
            <person name="Glass J.I."/>
            <person name="Rusch D."/>
            <person name="Podicherti R."/>
            <person name="Tsui H.-C.T."/>
            <person name="Winkler M.E."/>
        </authorList>
    </citation>
    <scope>NUCLEOTIDE SEQUENCE</scope>
</reference>
<keyword evidence="1" id="KW-0472">Membrane</keyword>
<proteinExistence type="predicted"/>
<name>A0A382QAI4_9ZZZZ</name>
<keyword evidence="1" id="KW-0812">Transmembrane</keyword>
<feature type="transmembrane region" description="Helical" evidence="1">
    <location>
        <begin position="6"/>
        <end position="23"/>
    </location>
</feature>
<dbReference type="AlphaFoldDB" id="A0A382QAI4"/>
<sequence length="50" mass="5921">MKLIYMTIIVLGAFVTVWVLFVAPAERRHHERKLEALQRQIKAREEEQDG</sequence>
<evidence type="ECO:0000313" key="2">
    <source>
        <dbReference type="EMBL" id="SVC81905.1"/>
    </source>
</evidence>